<dbReference type="Proteomes" id="UP000193467">
    <property type="component" value="Unassembled WGS sequence"/>
</dbReference>
<evidence type="ECO:0000313" key="2">
    <source>
        <dbReference type="EMBL" id="ORY88351.1"/>
    </source>
</evidence>
<dbReference type="InParanoid" id="A0A1Y2FWJ1"/>
<comment type="caution">
    <text evidence="2">The sequence shown here is derived from an EMBL/GenBank/DDBJ whole genome shotgun (WGS) entry which is preliminary data.</text>
</comment>
<dbReference type="AlphaFoldDB" id="A0A1Y2FWJ1"/>
<proteinExistence type="predicted"/>
<evidence type="ECO:0008006" key="4">
    <source>
        <dbReference type="Google" id="ProtNLM"/>
    </source>
</evidence>
<name>A0A1Y2FWJ1_9BASI</name>
<gene>
    <name evidence="2" type="ORF">BCR35DRAFT_351156</name>
</gene>
<evidence type="ECO:0000256" key="1">
    <source>
        <dbReference type="SAM" id="MobiDB-lite"/>
    </source>
</evidence>
<dbReference type="InterPro" id="IPR032675">
    <property type="entry name" value="LRR_dom_sf"/>
</dbReference>
<feature type="region of interest" description="Disordered" evidence="1">
    <location>
        <begin position="108"/>
        <end position="129"/>
    </location>
</feature>
<evidence type="ECO:0000313" key="3">
    <source>
        <dbReference type="Proteomes" id="UP000193467"/>
    </source>
</evidence>
<dbReference type="EMBL" id="MCGR01000011">
    <property type="protein sequence ID" value="ORY88351.1"/>
    <property type="molecule type" value="Genomic_DNA"/>
</dbReference>
<dbReference type="Gene3D" id="3.80.10.10">
    <property type="entry name" value="Ribonuclease Inhibitor"/>
    <property type="match status" value="1"/>
</dbReference>
<keyword evidence="3" id="KW-1185">Reference proteome</keyword>
<accession>A0A1Y2FWJ1</accession>
<reference evidence="2 3" key="1">
    <citation type="submission" date="2016-07" db="EMBL/GenBank/DDBJ databases">
        <title>Pervasive Adenine N6-methylation of Active Genes in Fungi.</title>
        <authorList>
            <consortium name="DOE Joint Genome Institute"/>
            <person name="Mondo S.J."/>
            <person name="Dannebaum R.O."/>
            <person name="Kuo R.C."/>
            <person name="Labutti K."/>
            <person name="Haridas S."/>
            <person name="Kuo A."/>
            <person name="Salamov A."/>
            <person name="Ahrendt S.R."/>
            <person name="Lipzen A."/>
            <person name="Sullivan W."/>
            <person name="Andreopoulos W.B."/>
            <person name="Clum A."/>
            <person name="Lindquist E."/>
            <person name="Daum C."/>
            <person name="Ramamoorthy G.K."/>
            <person name="Gryganskyi A."/>
            <person name="Culley D."/>
            <person name="Magnuson J.K."/>
            <person name="James T.Y."/>
            <person name="O'Malley M.A."/>
            <person name="Stajich J.E."/>
            <person name="Spatafora J.W."/>
            <person name="Visel A."/>
            <person name="Grigoriev I.V."/>
        </authorList>
    </citation>
    <scope>NUCLEOTIDE SEQUENCE [LARGE SCALE GENOMIC DNA]</scope>
    <source>
        <strain evidence="2 3">62-1032</strain>
    </source>
</reference>
<dbReference type="SUPFAM" id="SSF52047">
    <property type="entry name" value="RNI-like"/>
    <property type="match status" value="1"/>
</dbReference>
<dbReference type="OrthoDB" id="2520639at2759"/>
<sequence>MLASHHLPAHCHYDPAAGQSLLRALRSNRDLGPRVRSLTFHLSAFTEPATFSDLTSDDILRLCPNLLSLETPVANFAPLADGRAPAANYPSSLRQFRLAPTMNEVEGYESMDEDGGSQSSDATSDGLPGVLKRLEDVPAELRGLKMERISNRSLLQSEAPSNEFPLEELRRFEIVFTNMSGEMLEWMTKKSVAAGTLSELKLWCMGGVPPTNIQALLVTIGANLHSFEYKPQSKDMGALIKQVLPHLPALRHLTLGAGGSDHHIYPLLPTTLESLCIALPSHHGAANLDPLILALGPVGNLQSLRRLELYSQIYFPAPEGLVEYIDDVDSRGFAPLPSLREVRLSHIHAQEGHWARFFALVGPNLRALSLHHINDSSSNIITHCPALRRLELGVAGYAAPNFLNLLTNNGRADHLHLLRIHFISQIPLTSLLATLRLNNPSSGKLLPSLLSLHLTGVFPDNIPISTAEGWCDGRKVDELVRVCEERNVELALNGWRIASLGDLWGAAVKFAMARS</sequence>
<organism evidence="2 3">
    <name type="scientific">Leucosporidium creatinivorum</name>
    <dbReference type="NCBI Taxonomy" id="106004"/>
    <lineage>
        <taxon>Eukaryota</taxon>
        <taxon>Fungi</taxon>
        <taxon>Dikarya</taxon>
        <taxon>Basidiomycota</taxon>
        <taxon>Pucciniomycotina</taxon>
        <taxon>Microbotryomycetes</taxon>
        <taxon>Leucosporidiales</taxon>
        <taxon>Leucosporidium</taxon>
    </lineage>
</organism>
<protein>
    <recommendedName>
        <fullName evidence="4">F-box domain-containing protein</fullName>
    </recommendedName>
</protein>